<keyword evidence="3" id="KW-1185">Reference proteome</keyword>
<sequence length="298" mass="33284">MASNIEFTGGHVFNNREYPSAVMKQSIPIVKKMGANVDIRYATVDVDAAKRDLASAGCDLRLSSSVDMMESIDPALIRQRIEDMVQNLFEESIEIKNGFDVILYLVQAAIEGSFSESDEHFFWSSSRSEGTYSSYQLTFYSMRKASFCFIVFSVIAFKEQKVIFGIPSKFRSGISYNAQVFEVGKVYSNVLYNFGILHGGRALGSPNGQHMASLSVDGNLSVDEQWQSGSGGKGVPPHYLAMQDDANLVIYDKNNSPTWASGSRPGRFSEGPYRVEMQDDGNLVVYDKFDTALWSYRW</sequence>
<organism evidence="2 3">
    <name type="scientific">Obba rivulosa</name>
    <dbReference type="NCBI Taxonomy" id="1052685"/>
    <lineage>
        <taxon>Eukaryota</taxon>
        <taxon>Fungi</taxon>
        <taxon>Dikarya</taxon>
        <taxon>Basidiomycota</taxon>
        <taxon>Agaricomycotina</taxon>
        <taxon>Agaricomycetes</taxon>
        <taxon>Polyporales</taxon>
        <taxon>Gelatoporiaceae</taxon>
        <taxon>Obba</taxon>
    </lineage>
</organism>
<feature type="domain" description="Bulb-type lectin" evidence="1">
    <location>
        <begin position="188"/>
        <end position="298"/>
    </location>
</feature>
<reference evidence="2 3" key="1">
    <citation type="submission" date="2016-07" db="EMBL/GenBank/DDBJ databases">
        <title>Draft genome of the white-rot fungus Obba rivulosa 3A-2.</title>
        <authorList>
            <consortium name="DOE Joint Genome Institute"/>
            <person name="Miettinen O."/>
            <person name="Riley R."/>
            <person name="Acob R."/>
            <person name="Barry K."/>
            <person name="Cullen D."/>
            <person name="De Vries R."/>
            <person name="Hainaut M."/>
            <person name="Hatakka A."/>
            <person name="Henrissat B."/>
            <person name="Hilden K."/>
            <person name="Kuo R."/>
            <person name="Labutti K."/>
            <person name="Lipzen A."/>
            <person name="Makela M.R."/>
            <person name="Sandor L."/>
            <person name="Spatafora J.W."/>
            <person name="Grigoriev I.V."/>
            <person name="Hibbett D.S."/>
        </authorList>
    </citation>
    <scope>NUCLEOTIDE SEQUENCE [LARGE SCALE GENOMIC DNA]</scope>
    <source>
        <strain evidence="2 3">3A-2</strain>
    </source>
</reference>
<evidence type="ECO:0000313" key="3">
    <source>
        <dbReference type="Proteomes" id="UP000250043"/>
    </source>
</evidence>
<dbReference type="PROSITE" id="PS50927">
    <property type="entry name" value="BULB_LECTIN"/>
    <property type="match status" value="1"/>
</dbReference>
<dbReference type="CDD" id="cd00028">
    <property type="entry name" value="B_lectin"/>
    <property type="match status" value="1"/>
</dbReference>
<dbReference type="InterPro" id="IPR001480">
    <property type="entry name" value="Bulb-type_lectin_dom"/>
</dbReference>
<dbReference type="GO" id="GO:0030246">
    <property type="term" value="F:carbohydrate binding"/>
    <property type="evidence" value="ECO:0007669"/>
    <property type="project" value="UniProtKB-KW"/>
</dbReference>
<evidence type="ECO:0000259" key="1">
    <source>
        <dbReference type="PROSITE" id="PS50927"/>
    </source>
</evidence>
<name>A0A8E2DHL2_9APHY</name>
<dbReference type="OrthoDB" id="1884773at2759"/>
<gene>
    <name evidence="2" type="ORF">OBBRIDRAFT_795383</name>
</gene>
<evidence type="ECO:0000313" key="2">
    <source>
        <dbReference type="EMBL" id="OCH88330.1"/>
    </source>
</evidence>
<dbReference type="SMART" id="SM00108">
    <property type="entry name" value="B_lectin"/>
    <property type="match status" value="1"/>
</dbReference>
<dbReference type="AlphaFoldDB" id="A0A8E2DHL2"/>
<accession>A0A8E2DHL2</accession>
<dbReference type="SUPFAM" id="SSF51110">
    <property type="entry name" value="alpha-D-mannose-specific plant lectins"/>
    <property type="match status" value="1"/>
</dbReference>
<protein>
    <submittedName>
        <fullName evidence="2">Alpha-D-mannose-specific lectin</fullName>
    </submittedName>
</protein>
<dbReference type="Gene3D" id="2.90.10.10">
    <property type="entry name" value="Bulb-type lectin domain"/>
    <property type="match status" value="1"/>
</dbReference>
<dbReference type="EMBL" id="KV722456">
    <property type="protein sequence ID" value="OCH88330.1"/>
    <property type="molecule type" value="Genomic_DNA"/>
</dbReference>
<dbReference type="InterPro" id="IPR036426">
    <property type="entry name" value="Bulb-type_lectin_dom_sf"/>
</dbReference>
<keyword evidence="2" id="KW-0430">Lectin</keyword>
<proteinExistence type="predicted"/>
<dbReference type="Proteomes" id="UP000250043">
    <property type="component" value="Unassembled WGS sequence"/>
</dbReference>